<dbReference type="Pfam" id="PF12974">
    <property type="entry name" value="Phosphonate-bd"/>
    <property type="match status" value="1"/>
</dbReference>
<dbReference type="EMBL" id="CP029693">
    <property type="protein sequence ID" value="AWY39213.1"/>
    <property type="molecule type" value="Genomic_DNA"/>
</dbReference>
<keyword evidence="2 3" id="KW-0732">Signal</keyword>
<evidence type="ECO:0000256" key="3">
    <source>
        <dbReference type="SAM" id="SignalP"/>
    </source>
</evidence>
<dbReference type="GO" id="GO:0055085">
    <property type="term" value="P:transmembrane transport"/>
    <property type="evidence" value="ECO:0007669"/>
    <property type="project" value="InterPro"/>
</dbReference>
<dbReference type="Proteomes" id="UP000250299">
    <property type="component" value="Chromosome"/>
</dbReference>
<dbReference type="AlphaFoldDB" id="A0A2Z4RDH3"/>
<reference evidence="4 5" key="1">
    <citation type="submission" date="2018-05" db="EMBL/GenBank/DDBJ databases">
        <title>Whole genome sequence of Pseudomonas putida JBC17.</title>
        <authorList>
            <person name="Lee Y.H."/>
            <person name="David K."/>
        </authorList>
    </citation>
    <scope>NUCLEOTIDE SEQUENCE [LARGE SCALE GENOMIC DNA]</scope>
    <source>
        <strain evidence="4 5">JBC17</strain>
    </source>
</reference>
<dbReference type="SUPFAM" id="SSF53850">
    <property type="entry name" value="Periplasmic binding protein-like II"/>
    <property type="match status" value="1"/>
</dbReference>
<sequence>MRAVKCLIVVLLTLLLTLLMANQVQARCSQQSLRMAVIPKKSMEALLREHQPLLKQLSDALGIPVEIVPASSYESVVDAIVSGGVDIAWLGPASYILAYQRDPRIEPFASLTISHGYFTPAGHHYQALLLARGEVAGDIEALRNKRVALADPVSTSGGVVPNAEFSAQVGLPLPQFFSSIVYSGSHDKALDALREGKVDAAFVSSVRADAYLDSGQITRKTFKVLWRSEPIYYDPFVFSSTLCDSLKKQVRAAMLNNPGNLREFLDSQDASGIVPVSHAEYAPLLQMMQPRPVQP</sequence>
<gene>
    <name evidence="4" type="ORF">DKY63_04550</name>
</gene>
<dbReference type="NCBIfam" id="TIGR01098">
    <property type="entry name" value="3A0109s03R"/>
    <property type="match status" value="1"/>
</dbReference>
<evidence type="ECO:0000256" key="1">
    <source>
        <dbReference type="ARBA" id="ARBA00007162"/>
    </source>
</evidence>
<dbReference type="PANTHER" id="PTHR35841">
    <property type="entry name" value="PHOSPHONATES-BINDING PERIPLASMIC PROTEIN"/>
    <property type="match status" value="1"/>
</dbReference>
<dbReference type="CDD" id="cd01071">
    <property type="entry name" value="PBP2_PhnD_like"/>
    <property type="match status" value="1"/>
</dbReference>
<dbReference type="PANTHER" id="PTHR35841:SF1">
    <property type="entry name" value="PHOSPHONATES-BINDING PERIPLASMIC PROTEIN"/>
    <property type="match status" value="1"/>
</dbReference>
<feature type="signal peptide" evidence="3">
    <location>
        <begin position="1"/>
        <end position="26"/>
    </location>
</feature>
<organism evidence="4 5">
    <name type="scientific">Pseudomonas putida</name>
    <name type="common">Arthrobacter siderocapsulatus</name>
    <dbReference type="NCBI Taxonomy" id="303"/>
    <lineage>
        <taxon>Bacteria</taxon>
        <taxon>Pseudomonadati</taxon>
        <taxon>Pseudomonadota</taxon>
        <taxon>Gammaproteobacteria</taxon>
        <taxon>Pseudomonadales</taxon>
        <taxon>Pseudomonadaceae</taxon>
        <taxon>Pseudomonas</taxon>
    </lineage>
</organism>
<dbReference type="RefSeq" id="WP_110962995.1">
    <property type="nucleotide sequence ID" value="NZ_CP029693.1"/>
</dbReference>
<dbReference type="InterPro" id="IPR005770">
    <property type="entry name" value="PhnD"/>
</dbReference>
<evidence type="ECO:0000313" key="5">
    <source>
        <dbReference type="Proteomes" id="UP000250299"/>
    </source>
</evidence>
<feature type="chain" id="PRO_5016391675" evidence="3">
    <location>
        <begin position="27"/>
        <end position="295"/>
    </location>
</feature>
<evidence type="ECO:0000256" key="2">
    <source>
        <dbReference type="ARBA" id="ARBA00022729"/>
    </source>
</evidence>
<name>A0A2Z4RDH3_PSEPU</name>
<accession>A0A2Z4RDH3</accession>
<dbReference type="Gene3D" id="3.40.190.10">
    <property type="entry name" value="Periplasmic binding protein-like II"/>
    <property type="match status" value="2"/>
</dbReference>
<evidence type="ECO:0000313" key="4">
    <source>
        <dbReference type="EMBL" id="AWY39213.1"/>
    </source>
</evidence>
<proteinExistence type="inferred from homology"/>
<comment type="similarity">
    <text evidence="1">Belongs to the phosphate/phosphite/phosphonate binding protein family.</text>
</comment>
<protein>
    <submittedName>
        <fullName evidence="4">Phosphate/phosphite/phosphonate ABC transporter substrate-binding protein</fullName>
    </submittedName>
</protein>
<dbReference type="GO" id="GO:0043190">
    <property type="term" value="C:ATP-binding cassette (ABC) transporter complex"/>
    <property type="evidence" value="ECO:0007669"/>
    <property type="project" value="InterPro"/>
</dbReference>
<dbReference type="OrthoDB" id="5318791at2"/>